<proteinExistence type="predicted"/>
<evidence type="ECO:0000313" key="1">
    <source>
        <dbReference type="EMBL" id="KKL56599.1"/>
    </source>
</evidence>
<reference evidence="1" key="1">
    <citation type="journal article" date="2015" name="Nature">
        <title>Complex archaea that bridge the gap between prokaryotes and eukaryotes.</title>
        <authorList>
            <person name="Spang A."/>
            <person name="Saw J.H."/>
            <person name="Jorgensen S.L."/>
            <person name="Zaremba-Niedzwiedzka K."/>
            <person name="Martijn J."/>
            <person name="Lind A.E."/>
            <person name="van Eijk R."/>
            <person name="Schleper C."/>
            <person name="Guy L."/>
            <person name="Ettema T.J."/>
        </authorList>
    </citation>
    <scope>NUCLEOTIDE SEQUENCE</scope>
</reference>
<feature type="non-terminal residue" evidence="1">
    <location>
        <position position="1"/>
    </location>
</feature>
<comment type="caution">
    <text evidence="1">The sequence shown here is derived from an EMBL/GenBank/DDBJ whole genome shotgun (WGS) entry which is preliminary data.</text>
</comment>
<dbReference type="EMBL" id="LAZR01030438">
    <property type="protein sequence ID" value="KKL56599.1"/>
    <property type="molecule type" value="Genomic_DNA"/>
</dbReference>
<name>A0A0F9D4U1_9ZZZZ</name>
<organism evidence="1">
    <name type="scientific">marine sediment metagenome</name>
    <dbReference type="NCBI Taxonomy" id="412755"/>
    <lineage>
        <taxon>unclassified sequences</taxon>
        <taxon>metagenomes</taxon>
        <taxon>ecological metagenomes</taxon>
    </lineage>
</organism>
<accession>A0A0F9D4U1</accession>
<sequence>LHQIDSPRYDLAARVPNCTKLKQRHANTIFT</sequence>
<gene>
    <name evidence="1" type="ORF">LCGC14_2243820</name>
</gene>
<protein>
    <submittedName>
        <fullName evidence="1">Uncharacterized protein</fullName>
    </submittedName>
</protein>
<dbReference type="AlphaFoldDB" id="A0A0F9D4U1"/>